<dbReference type="PANTHER" id="PTHR31286">
    <property type="entry name" value="GLYCINE-RICH CELL WALL STRUCTURAL PROTEIN 1.8-LIKE"/>
    <property type="match status" value="1"/>
</dbReference>
<name>A0AAD9ZUQ4_9ROSI</name>
<dbReference type="PANTHER" id="PTHR31286:SF60">
    <property type="entry name" value="PROTEIN, PUTATIVE-RELATED"/>
    <property type="match status" value="1"/>
</dbReference>
<proteinExistence type="predicted"/>
<sequence length="676" mass="74934">MVSPLLHGLTEDPMSLGAALSSSPQTSSTTASICGEGTVSSNSRGCSLGIVLPTTSSLGDNLVTVGDSTIGSKSYTDLLKAPHASVQSFPMTSPPSKKGGFVSFGLMRLLINPDLSYAKMLLSDVWFLLVPWVPDFNPSLQNSTNANVWVRFYDLSWEYWHPKIIFYLARGIGVPLRLDKATIDGDFWHYVRVVVDVDMSALLPSSFLLERDEFHSSFISVKCENLPSFCSICFSVEHLPGSCHWNKSKVPTASMEKSSPPMAEVSVEETAFQPIPSRSSKMVYRPIDMTVQEISVFNAIAAIYQDLGPIDLVVVHQLATLGHSFIPSSESCLINSSDDSHSGPSSTVVGWISIPLSGSPYVQRVCNVLPRVRVSIASYGPTIQNDRRIVRDEINPSRDMRSESSLSNSQAELHFIADSSWAKQVEADDLDSDGRFWSSLGLHLVGMNDIGGLIPSIWVFSCDAISDPQIVLYDKQHLTISISIKSLMHWYTFVYASKSASIHRVLWHSLREMAGSFSSSWLVVGDFNPVLGAHECLGSRSPARGSCEHFKSMIEDCNLIGVQSQGARFTWVRGRSSHTRVERRLDRTLVSEGCATCWRDISCVALPHQFSDHCPLWIRLVEPQVSISRPFRFQSMWMDHPDFMNLVRMVWIIPCDGRPPHVVIGKLKNLKKALKS</sequence>
<dbReference type="Gene3D" id="3.60.10.10">
    <property type="entry name" value="Endonuclease/exonuclease/phosphatase"/>
    <property type="match status" value="1"/>
</dbReference>
<dbReference type="InterPro" id="IPR040256">
    <property type="entry name" value="At4g02000-like"/>
</dbReference>
<accession>A0AAD9ZUQ4</accession>
<dbReference type="Proteomes" id="UP001281410">
    <property type="component" value="Unassembled WGS sequence"/>
</dbReference>
<feature type="region of interest" description="Disordered" evidence="1">
    <location>
        <begin position="16"/>
        <end position="35"/>
    </location>
</feature>
<protein>
    <recommendedName>
        <fullName evidence="4">DUF4283 domain-containing protein</fullName>
    </recommendedName>
</protein>
<keyword evidence="3" id="KW-1185">Reference proteome</keyword>
<dbReference type="AlphaFoldDB" id="A0AAD9ZUQ4"/>
<dbReference type="EMBL" id="JANJYJ010000008">
    <property type="protein sequence ID" value="KAK3193655.1"/>
    <property type="molecule type" value="Genomic_DNA"/>
</dbReference>
<feature type="compositionally biased region" description="Low complexity" evidence="1">
    <location>
        <begin position="18"/>
        <end position="32"/>
    </location>
</feature>
<dbReference type="SUPFAM" id="SSF56219">
    <property type="entry name" value="DNase I-like"/>
    <property type="match status" value="1"/>
</dbReference>
<organism evidence="2 3">
    <name type="scientific">Dipteronia sinensis</name>
    <dbReference type="NCBI Taxonomy" id="43782"/>
    <lineage>
        <taxon>Eukaryota</taxon>
        <taxon>Viridiplantae</taxon>
        <taxon>Streptophyta</taxon>
        <taxon>Embryophyta</taxon>
        <taxon>Tracheophyta</taxon>
        <taxon>Spermatophyta</taxon>
        <taxon>Magnoliopsida</taxon>
        <taxon>eudicotyledons</taxon>
        <taxon>Gunneridae</taxon>
        <taxon>Pentapetalae</taxon>
        <taxon>rosids</taxon>
        <taxon>malvids</taxon>
        <taxon>Sapindales</taxon>
        <taxon>Sapindaceae</taxon>
        <taxon>Hippocastanoideae</taxon>
        <taxon>Acereae</taxon>
        <taxon>Dipteronia</taxon>
    </lineage>
</organism>
<evidence type="ECO:0000256" key="1">
    <source>
        <dbReference type="SAM" id="MobiDB-lite"/>
    </source>
</evidence>
<comment type="caution">
    <text evidence="2">The sequence shown here is derived from an EMBL/GenBank/DDBJ whole genome shotgun (WGS) entry which is preliminary data.</text>
</comment>
<gene>
    <name evidence="2" type="ORF">Dsin_024965</name>
</gene>
<evidence type="ECO:0000313" key="3">
    <source>
        <dbReference type="Proteomes" id="UP001281410"/>
    </source>
</evidence>
<evidence type="ECO:0008006" key="4">
    <source>
        <dbReference type="Google" id="ProtNLM"/>
    </source>
</evidence>
<reference evidence="2" key="1">
    <citation type="journal article" date="2023" name="Plant J.">
        <title>Genome sequences and population genomics provide insights into the demographic history, inbreeding, and mutation load of two 'living fossil' tree species of Dipteronia.</title>
        <authorList>
            <person name="Feng Y."/>
            <person name="Comes H.P."/>
            <person name="Chen J."/>
            <person name="Zhu S."/>
            <person name="Lu R."/>
            <person name="Zhang X."/>
            <person name="Li P."/>
            <person name="Qiu J."/>
            <person name="Olsen K.M."/>
            <person name="Qiu Y."/>
        </authorList>
    </citation>
    <scope>NUCLEOTIDE SEQUENCE</scope>
    <source>
        <strain evidence="2">NBL</strain>
    </source>
</reference>
<dbReference type="InterPro" id="IPR036691">
    <property type="entry name" value="Endo/exonu/phosph_ase_sf"/>
</dbReference>
<evidence type="ECO:0000313" key="2">
    <source>
        <dbReference type="EMBL" id="KAK3193655.1"/>
    </source>
</evidence>